<dbReference type="PANTHER" id="PTHR33109:SF55">
    <property type="entry name" value="EPIDERMAL PATTERNING FACTOR-LIKE PROTEIN 4-RELATED"/>
    <property type="match status" value="1"/>
</dbReference>
<dbReference type="GO" id="GO:0005576">
    <property type="term" value="C:extracellular region"/>
    <property type="evidence" value="ECO:0007669"/>
    <property type="project" value="UniProtKB-SubCell"/>
</dbReference>
<keyword evidence="4 7" id="KW-0964">Secreted</keyword>
<name>A0AAN7L7G5_TRANT</name>
<dbReference type="InterPro" id="IPR039455">
    <property type="entry name" value="EPFL"/>
</dbReference>
<dbReference type="Pfam" id="PF17181">
    <property type="entry name" value="EPF"/>
    <property type="match status" value="1"/>
</dbReference>
<comment type="subcellular location">
    <subcellularLocation>
        <location evidence="1 7">Secreted</location>
    </subcellularLocation>
</comment>
<organism evidence="8 9">
    <name type="scientific">Trapa natans</name>
    <name type="common">Water chestnut</name>
    <dbReference type="NCBI Taxonomy" id="22666"/>
    <lineage>
        <taxon>Eukaryota</taxon>
        <taxon>Viridiplantae</taxon>
        <taxon>Streptophyta</taxon>
        <taxon>Embryophyta</taxon>
        <taxon>Tracheophyta</taxon>
        <taxon>Spermatophyta</taxon>
        <taxon>Magnoliopsida</taxon>
        <taxon>eudicotyledons</taxon>
        <taxon>Gunneridae</taxon>
        <taxon>Pentapetalae</taxon>
        <taxon>rosids</taxon>
        <taxon>malvids</taxon>
        <taxon>Myrtales</taxon>
        <taxon>Lythraceae</taxon>
        <taxon>Trapa</taxon>
    </lineage>
</organism>
<dbReference type="GO" id="GO:0010052">
    <property type="term" value="P:guard cell differentiation"/>
    <property type="evidence" value="ECO:0007669"/>
    <property type="project" value="UniProtKB-UniRule"/>
</dbReference>
<sequence>MGSLRYCHSSYPILAAVIVLLLSSSAISRSRSNAYPAGRDTGQQQLVHGMTGVVRGKVSGEDRLGRYRILRGLGSSPPTCRSKCGRCYPCSPVQVPVQPGLSLPLEYYPEAWRSHRDLQWSSPVQLTYPASASIDAHQGRKRGGRVCGRGSGDPFHGQCLATLLWSKMVRLVLTRGGSTAERPLCSQSATAAAEMISSGGAP</sequence>
<keyword evidence="5 7" id="KW-0732">Signal</keyword>
<evidence type="ECO:0000256" key="4">
    <source>
        <dbReference type="ARBA" id="ARBA00022525"/>
    </source>
</evidence>
<accession>A0AAN7L7G5</accession>
<proteinExistence type="inferred from homology"/>
<evidence type="ECO:0000256" key="1">
    <source>
        <dbReference type="ARBA" id="ARBA00004613"/>
    </source>
</evidence>
<dbReference type="EMBL" id="JAXQNO010000018">
    <property type="protein sequence ID" value="KAK4776500.1"/>
    <property type="molecule type" value="Genomic_DNA"/>
</dbReference>
<keyword evidence="6" id="KW-1015">Disulfide bond</keyword>
<evidence type="ECO:0000256" key="3">
    <source>
        <dbReference type="ARBA" id="ARBA00022473"/>
    </source>
</evidence>
<evidence type="ECO:0000256" key="2">
    <source>
        <dbReference type="ARBA" id="ARBA00008127"/>
    </source>
</evidence>
<protein>
    <recommendedName>
        <fullName evidence="7">Epidermal patterning factor-like protein</fullName>
    </recommendedName>
</protein>
<dbReference type="AlphaFoldDB" id="A0AAN7L7G5"/>
<feature type="chain" id="PRO_5042671358" description="Epidermal patterning factor-like protein" evidence="7">
    <location>
        <begin position="31"/>
        <end position="202"/>
    </location>
</feature>
<evidence type="ECO:0000313" key="8">
    <source>
        <dbReference type="EMBL" id="KAK4776500.1"/>
    </source>
</evidence>
<keyword evidence="9" id="KW-1185">Reference proteome</keyword>
<feature type="signal peptide" evidence="7">
    <location>
        <begin position="1"/>
        <end position="30"/>
    </location>
</feature>
<evidence type="ECO:0000256" key="6">
    <source>
        <dbReference type="ARBA" id="ARBA00023157"/>
    </source>
</evidence>
<evidence type="ECO:0000256" key="7">
    <source>
        <dbReference type="RuleBase" id="RU367102"/>
    </source>
</evidence>
<reference evidence="8 9" key="1">
    <citation type="journal article" date="2023" name="Hortic Res">
        <title>Pangenome of water caltrop reveals structural variations and asymmetric subgenome divergence after allopolyploidization.</title>
        <authorList>
            <person name="Zhang X."/>
            <person name="Chen Y."/>
            <person name="Wang L."/>
            <person name="Yuan Y."/>
            <person name="Fang M."/>
            <person name="Shi L."/>
            <person name="Lu R."/>
            <person name="Comes H.P."/>
            <person name="Ma Y."/>
            <person name="Chen Y."/>
            <person name="Huang G."/>
            <person name="Zhou Y."/>
            <person name="Zheng Z."/>
            <person name="Qiu Y."/>
        </authorList>
    </citation>
    <scope>NUCLEOTIDE SEQUENCE [LARGE SCALE GENOMIC DNA]</scope>
    <source>
        <strain evidence="8">F231</strain>
    </source>
</reference>
<comment type="caution">
    <text evidence="8">The sequence shown here is derived from an EMBL/GenBank/DDBJ whole genome shotgun (WGS) entry which is preliminary data.</text>
</comment>
<keyword evidence="3 7" id="KW-0217">Developmental protein</keyword>
<gene>
    <name evidence="8" type="ORF">SAY86_005188</name>
</gene>
<dbReference type="PANTHER" id="PTHR33109">
    <property type="entry name" value="EPIDERMAL PATTERNING FACTOR-LIKE PROTEIN 4"/>
    <property type="match status" value="1"/>
</dbReference>
<evidence type="ECO:0000256" key="5">
    <source>
        <dbReference type="ARBA" id="ARBA00022729"/>
    </source>
</evidence>
<evidence type="ECO:0000313" key="9">
    <source>
        <dbReference type="Proteomes" id="UP001346149"/>
    </source>
</evidence>
<comment type="function">
    <text evidence="7">Controls stomatal patterning.</text>
</comment>
<comment type="similarity">
    <text evidence="2 7">Belongs to the plant cysteine rich small secretory peptide family. Epidermal patterning factor subfamily.</text>
</comment>
<dbReference type="Proteomes" id="UP001346149">
    <property type="component" value="Unassembled WGS sequence"/>
</dbReference>